<comment type="caution">
    <text evidence="18">The sequence shown here is derived from an EMBL/GenBank/DDBJ whole genome shotgun (WGS) entry which is preliminary data.</text>
</comment>
<dbReference type="Gene3D" id="3.40.1160.10">
    <property type="entry name" value="Acetylglutamate kinase-like"/>
    <property type="match status" value="1"/>
</dbReference>
<dbReference type="InterPro" id="IPR036393">
    <property type="entry name" value="AceGlu_kinase-like_sf"/>
</dbReference>
<gene>
    <name evidence="18" type="primary">dapG</name>
    <name evidence="18" type="ORF">GKZ89_05190</name>
</gene>
<sequence length="404" mass="42864">MKILVQKFGGTSVKDHEGRTQAHKHISQALDQGYKVVAVVSAMGRSGDPYATDTLQSLLYGEAEDITGREHDLLLSCGETISSVVFSSMLKRNGLKAAALTGAQAGFKTNADHTNAKILEMDCSRLTQLLEQYDVVVVAGFQGAAENGDITTLGRGGSDTSAAALGAALNAEYIDIFTDVEGVMTADPRIVETARPLQNVTYAEICNMAYQGAKVIHPRAVEIAMQAKVPIRIRSTYSDGEGTLVAAGSNGKAGSDVTEQLITGIAHMANVSQIKVASKKGEYHTQTDVFKAMAKNSISVDFFNITPSEVVYTVPGPVTEKAVEILEGMGYHPVVTRSCAKVSVVGASIMGVPGVMATIVTSLAERGIQILQSADSHTTIWVLVSEDHMISAVNTLHEAFELSK</sequence>
<keyword evidence="19" id="KW-1185">Reference proteome</keyword>
<evidence type="ECO:0000256" key="4">
    <source>
        <dbReference type="ARBA" id="ARBA00005139"/>
    </source>
</evidence>
<evidence type="ECO:0000313" key="18">
    <source>
        <dbReference type="EMBL" id="MTH52797.1"/>
    </source>
</evidence>
<keyword evidence="8 14" id="KW-0547">Nucleotide-binding</keyword>
<dbReference type="InterPro" id="IPR027795">
    <property type="entry name" value="CASTOR_ACT_dom"/>
</dbReference>
<evidence type="ECO:0000256" key="6">
    <source>
        <dbReference type="ARBA" id="ARBA00022605"/>
    </source>
</evidence>
<evidence type="ECO:0000256" key="13">
    <source>
        <dbReference type="ARBA" id="ARBA00047872"/>
    </source>
</evidence>
<comment type="pathway">
    <text evidence="3 16">Amino-acid biosynthesis; L-methionine biosynthesis via de novo pathway; L-homoserine from L-aspartate: step 1/3.</text>
</comment>
<dbReference type="Gene3D" id="3.30.2130.10">
    <property type="entry name" value="VC0802-like"/>
    <property type="match status" value="1"/>
</dbReference>
<dbReference type="NCBIfam" id="NF006068">
    <property type="entry name" value="PRK08210.1"/>
    <property type="match status" value="1"/>
</dbReference>
<evidence type="ECO:0000256" key="15">
    <source>
        <dbReference type="RuleBase" id="RU003448"/>
    </source>
</evidence>
<keyword evidence="6 16" id="KW-0028">Amino-acid biosynthesis</keyword>
<dbReference type="SUPFAM" id="SSF55021">
    <property type="entry name" value="ACT-like"/>
    <property type="match status" value="2"/>
</dbReference>
<accession>A0A7X2V3K8</accession>
<evidence type="ECO:0000313" key="19">
    <source>
        <dbReference type="Proteomes" id="UP000434639"/>
    </source>
</evidence>
<evidence type="ECO:0000259" key="17">
    <source>
        <dbReference type="PROSITE" id="PS51671"/>
    </source>
</evidence>
<dbReference type="PANTHER" id="PTHR21499">
    <property type="entry name" value="ASPARTATE KINASE"/>
    <property type="match status" value="1"/>
</dbReference>
<evidence type="ECO:0000256" key="12">
    <source>
        <dbReference type="ARBA" id="ARBA00023154"/>
    </source>
</evidence>
<dbReference type="AlphaFoldDB" id="A0A7X2V3K8"/>
<reference evidence="18 19" key="1">
    <citation type="journal article" date="2017" name="Int. J. Syst. Evol. Microbiol.">
        <title>Bacillus mangrovi sp. nov., isolated from a sediment sample from a mangrove forest.</title>
        <authorList>
            <person name="Gupta V."/>
            <person name="Singh P.K."/>
            <person name="Korpole S."/>
            <person name="Tanuku N.R.S."/>
            <person name="Pinnaka A.K."/>
        </authorList>
    </citation>
    <scope>NUCLEOTIDE SEQUENCE [LARGE SCALE GENOMIC DNA]</scope>
    <source>
        <strain evidence="18 19">KCTC 33872</strain>
    </source>
</reference>
<dbReference type="GO" id="GO:0004072">
    <property type="term" value="F:aspartate kinase activity"/>
    <property type="evidence" value="ECO:0007669"/>
    <property type="project" value="UniProtKB-EC"/>
</dbReference>
<proteinExistence type="inferred from homology"/>
<dbReference type="GO" id="GO:0009090">
    <property type="term" value="P:homoserine biosynthetic process"/>
    <property type="evidence" value="ECO:0007669"/>
    <property type="project" value="TreeGrafter"/>
</dbReference>
<dbReference type="UniPathway" id="UPA00034">
    <property type="reaction ID" value="UER00015"/>
</dbReference>
<comment type="function">
    <text evidence="1">Catalyzes the phosphorylation of the beta-carboxyl group of aspartic acid with ATP to yield 4-phospho-L-aspartate, which is involved in the branched biosynthetic pathway leading to the biosynthesis of amino acids threonine, isoleucine and methionine.</text>
</comment>
<dbReference type="RefSeq" id="WP_155111327.1">
    <property type="nucleotide sequence ID" value="NZ_WMIB01000002.1"/>
</dbReference>
<evidence type="ECO:0000256" key="10">
    <source>
        <dbReference type="ARBA" id="ARBA00022840"/>
    </source>
</evidence>
<dbReference type="InterPro" id="IPR018042">
    <property type="entry name" value="Aspartate_kinase_CS"/>
</dbReference>
<dbReference type="Pfam" id="PF00696">
    <property type="entry name" value="AA_kinase"/>
    <property type="match status" value="1"/>
</dbReference>
<dbReference type="InterPro" id="IPR001048">
    <property type="entry name" value="Asp/Glu/Uridylate_kinase"/>
</dbReference>
<keyword evidence="7 15" id="KW-0808">Transferase</keyword>
<feature type="binding site" evidence="14">
    <location>
        <begin position="7"/>
        <end position="10"/>
    </location>
    <ligand>
        <name>ATP</name>
        <dbReference type="ChEBI" id="CHEBI:30616"/>
    </ligand>
</feature>
<dbReference type="UniPathway" id="UPA00050">
    <property type="reaction ID" value="UER00461"/>
</dbReference>
<dbReference type="Proteomes" id="UP000434639">
    <property type="component" value="Unassembled WGS sequence"/>
</dbReference>
<dbReference type="PIRSF" id="PIRSF000726">
    <property type="entry name" value="Asp_kin"/>
    <property type="match status" value="1"/>
</dbReference>
<dbReference type="FunFam" id="3.40.1160.10:FF:000002">
    <property type="entry name" value="Aspartokinase"/>
    <property type="match status" value="1"/>
</dbReference>
<dbReference type="CDD" id="cd04914">
    <property type="entry name" value="ACT_AKi-DapG-BS_1"/>
    <property type="match status" value="1"/>
</dbReference>
<dbReference type="UniPathway" id="UPA00051">
    <property type="reaction ID" value="UER00462"/>
</dbReference>
<dbReference type="GO" id="GO:0005524">
    <property type="term" value="F:ATP binding"/>
    <property type="evidence" value="ECO:0007669"/>
    <property type="project" value="UniProtKB-KW"/>
</dbReference>
<feature type="binding site" evidence="14">
    <location>
        <begin position="178"/>
        <end position="179"/>
    </location>
    <ligand>
        <name>ATP</name>
        <dbReference type="ChEBI" id="CHEBI:30616"/>
    </ligand>
</feature>
<feature type="binding site" evidence="14">
    <location>
        <begin position="214"/>
        <end position="215"/>
    </location>
    <ligand>
        <name>ATP</name>
        <dbReference type="ChEBI" id="CHEBI:30616"/>
    </ligand>
</feature>
<evidence type="ECO:0000256" key="11">
    <source>
        <dbReference type="ARBA" id="ARBA00022915"/>
    </source>
</evidence>
<comment type="pathway">
    <text evidence="2 16">Amino-acid biosynthesis; L-lysine biosynthesis via DAP pathway; (S)-tetrahydrodipicolinate from L-aspartate: step 1/4.</text>
</comment>
<dbReference type="GO" id="GO:0009088">
    <property type="term" value="P:threonine biosynthetic process"/>
    <property type="evidence" value="ECO:0007669"/>
    <property type="project" value="UniProtKB-UniPathway"/>
</dbReference>
<dbReference type="NCBIfam" id="TIGR00656">
    <property type="entry name" value="asp_kin_monofn"/>
    <property type="match status" value="1"/>
</dbReference>
<dbReference type="OrthoDB" id="9799110at2"/>
<dbReference type="InterPro" id="IPR005260">
    <property type="entry name" value="Asp_kin_monofn"/>
</dbReference>
<dbReference type="GO" id="GO:0009089">
    <property type="term" value="P:lysine biosynthetic process via diaminopimelate"/>
    <property type="evidence" value="ECO:0007669"/>
    <property type="project" value="UniProtKB-UniPathway"/>
</dbReference>
<keyword evidence="9 15" id="KW-0418">Kinase</keyword>
<evidence type="ECO:0000256" key="2">
    <source>
        <dbReference type="ARBA" id="ARBA00004766"/>
    </source>
</evidence>
<evidence type="ECO:0000256" key="16">
    <source>
        <dbReference type="RuleBase" id="RU004249"/>
    </source>
</evidence>
<evidence type="ECO:0000256" key="9">
    <source>
        <dbReference type="ARBA" id="ARBA00022777"/>
    </source>
</evidence>
<dbReference type="InterPro" id="IPR001341">
    <property type="entry name" value="Asp_kinase"/>
</dbReference>
<dbReference type="NCBIfam" id="TIGR00657">
    <property type="entry name" value="asp_kinases"/>
    <property type="match status" value="1"/>
</dbReference>
<feature type="binding site" evidence="14">
    <location>
        <position position="189"/>
    </location>
    <ligand>
        <name>ATP</name>
        <dbReference type="ChEBI" id="CHEBI:30616"/>
    </ligand>
</feature>
<comment type="pathway">
    <text evidence="4 16">Amino-acid biosynthesis; L-threonine biosynthesis; L-threonine from L-aspartate: step 1/5.</text>
</comment>
<dbReference type="PROSITE" id="PS00324">
    <property type="entry name" value="ASPARTOKINASE"/>
    <property type="match status" value="1"/>
</dbReference>
<evidence type="ECO:0000256" key="8">
    <source>
        <dbReference type="ARBA" id="ARBA00022741"/>
    </source>
</evidence>
<organism evidence="18 19">
    <name type="scientific">Metabacillus mangrovi</name>
    <dbReference type="NCBI Taxonomy" id="1491830"/>
    <lineage>
        <taxon>Bacteria</taxon>
        <taxon>Bacillati</taxon>
        <taxon>Bacillota</taxon>
        <taxon>Bacilli</taxon>
        <taxon>Bacillales</taxon>
        <taxon>Bacillaceae</taxon>
        <taxon>Metabacillus</taxon>
    </lineage>
</organism>
<dbReference type="GO" id="GO:0019877">
    <property type="term" value="P:diaminopimelate biosynthetic process"/>
    <property type="evidence" value="ECO:0007669"/>
    <property type="project" value="UniProtKB-KW"/>
</dbReference>
<comment type="catalytic activity">
    <reaction evidence="13 15">
        <text>L-aspartate + ATP = 4-phospho-L-aspartate + ADP</text>
        <dbReference type="Rhea" id="RHEA:23776"/>
        <dbReference type="ChEBI" id="CHEBI:29991"/>
        <dbReference type="ChEBI" id="CHEBI:30616"/>
        <dbReference type="ChEBI" id="CHEBI:57535"/>
        <dbReference type="ChEBI" id="CHEBI:456216"/>
        <dbReference type="EC" id="2.7.2.4"/>
    </reaction>
</comment>
<dbReference type="EC" id="2.7.2.4" evidence="15"/>
<feature type="binding site" evidence="14">
    <location>
        <position position="52"/>
    </location>
    <ligand>
        <name>substrate</name>
    </ligand>
</feature>
<keyword evidence="11" id="KW-0220">Diaminopimelate biosynthesis</keyword>
<comment type="similarity">
    <text evidence="5 15">Belongs to the aspartokinase family.</text>
</comment>
<dbReference type="Pfam" id="PF13840">
    <property type="entry name" value="ACT_7"/>
    <property type="match status" value="1"/>
</dbReference>
<dbReference type="InterPro" id="IPR002912">
    <property type="entry name" value="ACT_dom"/>
</dbReference>
<evidence type="ECO:0000256" key="1">
    <source>
        <dbReference type="ARBA" id="ARBA00003121"/>
    </source>
</evidence>
<dbReference type="GO" id="GO:0005829">
    <property type="term" value="C:cytosol"/>
    <property type="evidence" value="ECO:0007669"/>
    <property type="project" value="TreeGrafter"/>
</dbReference>
<keyword evidence="12" id="KW-0457">Lysine biosynthesis</keyword>
<feature type="binding site" evidence="14">
    <location>
        <position position="79"/>
    </location>
    <ligand>
        <name>substrate</name>
    </ligand>
</feature>
<dbReference type="PANTHER" id="PTHR21499:SF3">
    <property type="entry name" value="ASPARTOKINASE"/>
    <property type="match status" value="1"/>
</dbReference>
<dbReference type="InterPro" id="IPR045865">
    <property type="entry name" value="ACT-like_dom_sf"/>
</dbReference>
<protein>
    <recommendedName>
        <fullName evidence="15">Aspartokinase</fullName>
        <ecNumber evidence="15">2.7.2.4</ecNumber>
    </recommendedName>
</protein>
<dbReference type="SUPFAM" id="SSF53633">
    <property type="entry name" value="Carbamate kinase-like"/>
    <property type="match status" value="1"/>
</dbReference>
<feature type="domain" description="ACT" evidence="17">
    <location>
        <begin position="344"/>
        <end position="404"/>
    </location>
</feature>
<name>A0A7X2V3K8_9BACI</name>
<dbReference type="PROSITE" id="PS51671">
    <property type="entry name" value="ACT"/>
    <property type="match status" value="1"/>
</dbReference>
<keyword evidence="10 14" id="KW-0067">ATP-binding</keyword>
<evidence type="ECO:0000256" key="14">
    <source>
        <dbReference type="PIRSR" id="PIRSR000726-1"/>
    </source>
</evidence>
<evidence type="ECO:0000256" key="7">
    <source>
        <dbReference type="ARBA" id="ARBA00022679"/>
    </source>
</evidence>
<evidence type="ECO:0000256" key="3">
    <source>
        <dbReference type="ARBA" id="ARBA00004986"/>
    </source>
</evidence>
<dbReference type="EMBL" id="WMIB01000002">
    <property type="protein sequence ID" value="MTH52797.1"/>
    <property type="molecule type" value="Genomic_DNA"/>
</dbReference>
<evidence type="ECO:0000256" key="5">
    <source>
        <dbReference type="ARBA" id="ARBA00010122"/>
    </source>
</evidence>